<protein>
    <submittedName>
        <fullName evidence="1">Uncharacterized protein</fullName>
    </submittedName>
</protein>
<keyword evidence="2" id="KW-1185">Reference proteome</keyword>
<reference evidence="1" key="2">
    <citation type="submission" date="2025-09" db="UniProtKB">
        <authorList>
            <consortium name="EnsemblPlants"/>
        </authorList>
    </citation>
    <scope>IDENTIFICATION</scope>
</reference>
<evidence type="ECO:0000313" key="2">
    <source>
        <dbReference type="Proteomes" id="UP001732700"/>
    </source>
</evidence>
<evidence type="ECO:0000313" key="1">
    <source>
        <dbReference type="EnsemblPlants" id="AVESA.00010b.r2.2AG0230960.1.CDS.1"/>
    </source>
</evidence>
<organism evidence="1 2">
    <name type="scientific">Avena sativa</name>
    <name type="common">Oat</name>
    <dbReference type="NCBI Taxonomy" id="4498"/>
    <lineage>
        <taxon>Eukaryota</taxon>
        <taxon>Viridiplantae</taxon>
        <taxon>Streptophyta</taxon>
        <taxon>Embryophyta</taxon>
        <taxon>Tracheophyta</taxon>
        <taxon>Spermatophyta</taxon>
        <taxon>Magnoliopsida</taxon>
        <taxon>Liliopsida</taxon>
        <taxon>Poales</taxon>
        <taxon>Poaceae</taxon>
        <taxon>BOP clade</taxon>
        <taxon>Pooideae</taxon>
        <taxon>Poodae</taxon>
        <taxon>Poeae</taxon>
        <taxon>Poeae Chloroplast Group 1 (Aveneae type)</taxon>
        <taxon>Aveninae</taxon>
        <taxon>Avena</taxon>
    </lineage>
</organism>
<dbReference type="EnsemblPlants" id="AVESA.00010b.r2.2AG0230960.1">
    <property type="protein sequence ID" value="AVESA.00010b.r2.2AG0230960.1.CDS.1"/>
    <property type="gene ID" value="AVESA.00010b.r2.2AG0230960"/>
</dbReference>
<dbReference type="Proteomes" id="UP001732700">
    <property type="component" value="Chromosome 2A"/>
</dbReference>
<name>A0ACD5UCA6_AVESA</name>
<proteinExistence type="predicted"/>
<reference evidence="1" key="1">
    <citation type="submission" date="2021-05" db="EMBL/GenBank/DDBJ databases">
        <authorList>
            <person name="Scholz U."/>
            <person name="Mascher M."/>
            <person name="Fiebig A."/>
        </authorList>
    </citation>
    <scope>NUCLEOTIDE SEQUENCE [LARGE SCALE GENOMIC DNA]</scope>
</reference>
<accession>A0ACD5UCA6</accession>
<sequence>MHLRDALHSEAVAFLAAVDGAIRVGANRIIFESDASNLMRALNSRDYDKATIGVLLKEARSLCRLNFSSFMFSFCRRACNAVGHELAKLGVSSESQDSFWAHDPPSGIVNLLGSDSFLPEV</sequence>